<evidence type="ECO:0000313" key="2">
    <source>
        <dbReference type="Proteomes" id="UP000799118"/>
    </source>
</evidence>
<organism evidence="1 2">
    <name type="scientific">Gymnopus androsaceus JB14</name>
    <dbReference type="NCBI Taxonomy" id="1447944"/>
    <lineage>
        <taxon>Eukaryota</taxon>
        <taxon>Fungi</taxon>
        <taxon>Dikarya</taxon>
        <taxon>Basidiomycota</taxon>
        <taxon>Agaricomycotina</taxon>
        <taxon>Agaricomycetes</taxon>
        <taxon>Agaricomycetidae</taxon>
        <taxon>Agaricales</taxon>
        <taxon>Marasmiineae</taxon>
        <taxon>Omphalotaceae</taxon>
        <taxon>Gymnopus</taxon>
    </lineage>
</organism>
<proteinExistence type="predicted"/>
<gene>
    <name evidence="1" type="ORF">BT96DRAFT_362461</name>
</gene>
<protein>
    <submittedName>
        <fullName evidence="1">Uncharacterized protein</fullName>
    </submittedName>
</protein>
<accession>A0A6A4GVY7</accession>
<sequence>MQRAGPDSLILSQGATNSSISSESNVLSISPIHRLDQAGAILGPIANTLTLSYGLRSLYSDLLELLRPVHSFSIQAQAFLLIMRSVGGMNFRGIAPALVNWPLSNSYDLLKEMIFCLQMKDKMYILYLLRTLSFTDDQQLIGQHG</sequence>
<dbReference type="EMBL" id="ML769673">
    <property type="protein sequence ID" value="KAE9390022.1"/>
    <property type="molecule type" value="Genomic_DNA"/>
</dbReference>
<dbReference type="Proteomes" id="UP000799118">
    <property type="component" value="Unassembled WGS sequence"/>
</dbReference>
<name>A0A6A4GVY7_9AGAR</name>
<keyword evidence="2" id="KW-1185">Reference proteome</keyword>
<reference evidence="1" key="1">
    <citation type="journal article" date="2019" name="Environ. Microbiol.">
        <title>Fungal ecological strategies reflected in gene transcription - a case study of two litter decomposers.</title>
        <authorList>
            <person name="Barbi F."/>
            <person name="Kohler A."/>
            <person name="Barry K."/>
            <person name="Baskaran P."/>
            <person name="Daum C."/>
            <person name="Fauchery L."/>
            <person name="Ihrmark K."/>
            <person name="Kuo A."/>
            <person name="LaButti K."/>
            <person name="Lipzen A."/>
            <person name="Morin E."/>
            <person name="Grigoriev I.V."/>
            <person name="Henrissat B."/>
            <person name="Lindahl B."/>
            <person name="Martin F."/>
        </authorList>
    </citation>
    <scope>NUCLEOTIDE SEQUENCE</scope>
    <source>
        <strain evidence="1">JB14</strain>
    </source>
</reference>
<evidence type="ECO:0000313" key="1">
    <source>
        <dbReference type="EMBL" id="KAE9390022.1"/>
    </source>
</evidence>
<dbReference type="AlphaFoldDB" id="A0A6A4GVY7"/>